<accession>L7VZ60</accession>
<reference evidence="8" key="1">
    <citation type="submission" date="2012-09" db="EMBL/GenBank/DDBJ databases">
        <title>Metagenomic Characterization of a Microbial Community in Wastewater Detects High Levels of Antibiotic Resistance.</title>
        <authorList>
            <person name="Abrams M."/>
            <person name="Caldwell A."/>
            <person name="Vandaei E."/>
            <person name="Lee W."/>
            <person name="Perrott J."/>
            <person name="Khan S.Y."/>
            <person name="Ta J."/>
            <person name="Romero D."/>
            <person name="Nguyen V."/>
            <person name="Pourmand N."/>
            <person name="Ouverney C.C."/>
        </authorList>
    </citation>
    <scope>NUCLEOTIDE SEQUENCE</scope>
</reference>
<evidence type="ECO:0000256" key="5">
    <source>
        <dbReference type="ARBA" id="ARBA00023244"/>
    </source>
</evidence>
<dbReference type="InterPro" id="IPR014777">
    <property type="entry name" value="4pyrrole_Mease_sub1"/>
</dbReference>
<dbReference type="Pfam" id="PF02602">
    <property type="entry name" value="HEM4"/>
    <property type="match status" value="1"/>
</dbReference>
<evidence type="ECO:0000256" key="1">
    <source>
        <dbReference type="ARBA" id="ARBA00012162"/>
    </source>
</evidence>
<dbReference type="Gene3D" id="3.40.50.10090">
    <property type="match status" value="2"/>
</dbReference>
<dbReference type="InterPro" id="IPR006366">
    <property type="entry name" value="CobA/CysG_C"/>
</dbReference>
<dbReference type="InterPro" id="IPR003043">
    <property type="entry name" value="Uropor_MeTrfase_CS"/>
</dbReference>
<dbReference type="Gene3D" id="3.40.1010.10">
    <property type="entry name" value="Cobalt-precorrin-4 Transmethylase, Domain 1"/>
    <property type="match status" value="1"/>
</dbReference>
<dbReference type="InterPro" id="IPR035996">
    <property type="entry name" value="4pyrrol_Methylase_sf"/>
</dbReference>
<dbReference type="GO" id="GO:0032259">
    <property type="term" value="P:methylation"/>
    <property type="evidence" value="ECO:0007669"/>
    <property type="project" value="UniProtKB-KW"/>
</dbReference>
<dbReference type="CDD" id="cd11642">
    <property type="entry name" value="SUMT"/>
    <property type="match status" value="1"/>
</dbReference>
<organism evidence="8">
    <name type="scientific">uncultured bacterium A1Q1_fos_1815</name>
    <dbReference type="NCBI Taxonomy" id="1256553"/>
    <lineage>
        <taxon>Bacteria</taxon>
        <taxon>environmental samples</taxon>
    </lineage>
</organism>
<dbReference type="PROSITE" id="PS00839">
    <property type="entry name" value="SUMT_1"/>
    <property type="match status" value="1"/>
</dbReference>
<dbReference type="GO" id="GO:0004851">
    <property type="term" value="F:uroporphyrin-III C-methyltransferase activity"/>
    <property type="evidence" value="ECO:0007669"/>
    <property type="project" value="UniProtKB-EC"/>
</dbReference>
<dbReference type="GO" id="GO:0004852">
    <property type="term" value="F:uroporphyrinogen-III synthase activity"/>
    <property type="evidence" value="ECO:0007669"/>
    <property type="project" value="InterPro"/>
</dbReference>
<proteinExistence type="predicted"/>
<dbReference type="FunFam" id="3.30.950.10:FF:000001">
    <property type="entry name" value="Siroheme synthase"/>
    <property type="match status" value="1"/>
</dbReference>
<dbReference type="InterPro" id="IPR014776">
    <property type="entry name" value="4pyrrole_Mease_sub2"/>
</dbReference>
<dbReference type="InterPro" id="IPR050161">
    <property type="entry name" value="Siro_Cobalamin_biosynth"/>
</dbReference>
<dbReference type="AlphaFoldDB" id="L7VZ60"/>
<sequence>MTATIPISPKVYLVGAGPGDPKLLTLRAVECLKMADVILYDGLANPQILIHARPDCRQICVSKHGREKSWTQQEITQQVVSEALAGNCVVRLKGGDPAVFARSAEELEKLAAENIPFEVVPGITAALAASSYAGIPITHRDWASSVAFITAHGQAMDGGEEVDEPHHWQAISAFPGTLVFYMGVASAARWSRKLIDAGKSPTTPVALIQHCSLPIQKTAFCTLQDIAQKIEQLQWSPPVITIVGDVVNLGTTLDWFSKRPLFHRTVLLTRPRELSDEWRDVLESLGARVWTHPVVAIEPLSIDWERLAKDSDARPDWLVFTSRNGVRHFVESLKASGRDARWFKDARIATVGPATAATLRDYHWIPDLTLASDCNADHLGRVLGSQVQNRLVWFVRGDKGGDALRDQLRSGGANVCELLAYRNRDIESADPDVLQSMQQGEIDYTTVTSQSIAKSLAHLFGEHLHRTRLVSISKNVSQTLESLGYSVYAELAPEEFALPSSWIKLANGDHAPIRP</sequence>
<dbReference type="SUPFAM" id="SSF53790">
    <property type="entry name" value="Tetrapyrrole methylase"/>
    <property type="match status" value="1"/>
</dbReference>
<dbReference type="InterPro" id="IPR003754">
    <property type="entry name" value="4pyrrol_synth_uPrphyn_synth"/>
</dbReference>
<evidence type="ECO:0000259" key="6">
    <source>
        <dbReference type="Pfam" id="PF00590"/>
    </source>
</evidence>
<keyword evidence="5" id="KW-0627">Porphyrin biosynthesis</keyword>
<dbReference type="GO" id="GO:0019354">
    <property type="term" value="P:siroheme biosynthetic process"/>
    <property type="evidence" value="ECO:0007669"/>
    <property type="project" value="InterPro"/>
</dbReference>
<dbReference type="Gene3D" id="3.30.950.10">
    <property type="entry name" value="Methyltransferase, Cobalt-precorrin-4 Transmethylase, Domain 2"/>
    <property type="match status" value="1"/>
</dbReference>
<evidence type="ECO:0000313" key="8">
    <source>
        <dbReference type="EMBL" id="AGC71405.1"/>
    </source>
</evidence>
<dbReference type="SUPFAM" id="SSF69618">
    <property type="entry name" value="HemD-like"/>
    <property type="match status" value="1"/>
</dbReference>
<keyword evidence="3 8" id="KW-0808">Transferase</keyword>
<dbReference type="EMBL" id="JX649870">
    <property type="protein sequence ID" value="AGC71405.1"/>
    <property type="molecule type" value="Genomic_DNA"/>
</dbReference>
<dbReference type="InterPro" id="IPR036108">
    <property type="entry name" value="4pyrrol_syn_uPrphyn_synt_sf"/>
</dbReference>
<keyword evidence="4" id="KW-0949">S-adenosyl-L-methionine</keyword>
<evidence type="ECO:0000256" key="3">
    <source>
        <dbReference type="ARBA" id="ARBA00022679"/>
    </source>
</evidence>
<feature type="domain" description="Tetrapyrrole biosynthesis uroporphyrinogen III synthase" evidence="7">
    <location>
        <begin position="277"/>
        <end position="488"/>
    </location>
</feature>
<evidence type="ECO:0000256" key="4">
    <source>
        <dbReference type="ARBA" id="ARBA00022691"/>
    </source>
</evidence>
<dbReference type="NCBIfam" id="TIGR01469">
    <property type="entry name" value="cobA_cysG_Cterm"/>
    <property type="match status" value="1"/>
</dbReference>
<keyword evidence="2 8" id="KW-0489">Methyltransferase</keyword>
<dbReference type="PANTHER" id="PTHR45790:SF3">
    <property type="entry name" value="S-ADENOSYL-L-METHIONINE-DEPENDENT UROPORPHYRINOGEN III METHYLTRANSFERASE, CHLOROPLASTIC"/>
    <property type="match status" value="1"/>
</dbReference>
<name>L7VZ60_9BACT</name>
<dbReference type="FunFam" id="3.40.1010.10:FF:000001">
    <property type="entry name" value="Siroheme synthase"/>
    <property type="match status" value="1"/>
</dbReference>
<evidence type="ECO:0000256" key="2">
    <source>
        <dbReference type="ARBA" id="ARBA00022603"/>
    </source>
</evidence>
<protein>
    <recommendedName>
        <fullName evidence="1">uroporphyrinogen-III C-methyltransferase</fullName>
        <ecNumber evidence="1">2.1.1.107</ecNumber>
    </recommendedName>
</protein>
<dbReference type="InterPro" id="IPR000878">
    <property type="entry name" value="4pyrrol_Mease"/>
</dbReference>
<evidence type="ECO:0000259" key="7">
    <source>
        <dbReference type="Pfam" id="PF02602"/>
    </source>
</evidence>
<dbReference type="NCBIfam" id="NF004790">
    <property type="entry name" value="PRK06136.1"/>
    <property type="match status" value="1"/>
</dbReference>
<dbReference type="PANTHER" id="PTHR45790">
    <property type="entry name" value="SIROHEME SYNTHASE-RELATED"/>
    <property type="match status" value="1"/>
</dbReference>
<dbReference type="Pfam" id="PF00590">
    <property type="entry name" value="TP_methylase"/>
    <property type="match status" value="1"/>
</dbReference>
<dbReference type="EC" id="2.1.1.107" evidence="1"/>
<feature type="domain" description="Tetrapyrrole methylase" evidence="6">
    <location>
        <begin position="10"/>
        <end position="226"/>
    </location>
</feature>
<dbReference type="CDD" id="cd06578">
    <property type="entry name" value="HemD"/>
    <property type="match status" value="1"/>
</dbReference>